<evidence type="ECO:0000313" key="8">
    <source>
        <dbReference type="EMBL" id="KAB1646902.1"/>
    </source>
</evidence>
<gene>
    <name evidence="8" type="ORF">F8O04_14355</name>
</gene>
<keyword evidence="1 6" id="KW-0285">Flavoprotein</keyword>
<evidence type="ECO:0000259" key="7">
    <source>
        <dbReference type="Pfam" id="PF00296"/>
    </source>
</evidence>
<dbReference type="GO" id="GO:0016705">
    <property type="term" value="F:oxidoreductase activity, acting on paired donors, with incorporation or reduction of molecular oxygen"/>
    <property type="evidence" value="ECO:0007669"/>
    <property type="project" value="InterPro"/>
</dbReference>
<dbReference type="GO" id="GO:0004497">
    <property type="term" value="F:monooxygenase activity"/>
    <property type="evidence" value="ECO:0007669"/>
    <property type="project" value="UniProtKB-KW"/>
</dbReference>
<organism evidence="8 9">
    <name type="scientific">Pseudoclavibacter endophyticus</name>
    <dbReference type="NCBI Taxonomy" id="1778590"/>
    <lineage>
        <taxon>Bacteria</taxon>
        <taxon>Bacillati</taxon>
        <taxon>Actinomycetota</taxon>
        <taxon>Actinomycetes</taxon>
        <taxon>Micrococcales</taxon>
        <taxon>Microbacteriaceae</taxon>
        <taxon>Pseudoclavibacter</taxon>
    </lineage>
</organism>
<keyword evidence="2 6" id="KW-0288">FMN</keyword>
<evidence type="ECO:0000256" key="2">
    <source>
        <dbReference type="ARBA" id="ARBA00022643"/>
    </source>
</evidence>
<evidence type="ECO:0000256" key="5">
    <source>
        <dbReference type="ARBA" id="ARBA00033748"/>
    </source>
</evidence>
<dbReference type="InterPro" id="IPR016215">
    <property type="entry name" value="NTA_MOA"/>
</dbReference>
<dbReference type="InterPro" id="IPR051260">
    <property type="entry name" value="Diverse_substr_monoxygenases"/>
</dbReference>
<reference evidence="8 9" key="1">
    <citation type="submission" date="2019-09" db="EMBL/GenBank/DDBJ databases">
        <title>Phylogeny of genus Pseudoclavibacter and closely related genus.</title>
        <authorList>
            <person name="Li Y."/>
        </authorList>
    </citation>
    <scope>NUCLEOTIDE SEQUENCE [LARGE SCALE GENOMIC DNA]</scope>
    <source>
        <strain evidence="8 9">EGI 60007</strain>
    </source>
</reference>
<keyword evidence="3 8" id="KW-0560">Oxidoreductase</keyword>
<evidence type="ECO:0000313" key="9">
    <source>
        <dbReference type="Proteomes" id="UP000431744"/>
    </source>
</evidence>
<dbReference type="InterPro" id="IPR036661">
    <property type="entry name" value="Luciferase-like_sf"/>
</dbReference>
<proteinExistence type="inferred from homology"/>
<dbReference type="OrthoDB" id="3265338at2"/>
<dbReference type="EC" id="1.14.-.-" evidence="8"/>
<dbReference type="PIRSF" id="PIRSF000337">
    <property type="entry name" value="NTA_MOA"/>
    <property type="match status" value="1"/>
</dbReference>
<dbReference type="PANTHER" id="PTHR30011:SF16">
    <property type="entry name" value="C2H2 FINGER DOMAIN TRANSCRIPTION FACTOR (EUROFUNG)-RELATED"/>
    <property type="match status" value="1"/>
</dbReference>
<feature type="binding site" evidence="6">
    <location>
        <position position="61"/>
    </location>
    <ligand>
        <name>FMN</name>
        <dbReference type="ChEBI" id="CHEBI:58210"/>
    </ligand>
</feature>
<evidence type="ECO:0000256" key="4">
    <source>
        <dbReference type="ARBA" id="ARBA00023033"/>
    </source>
</evidence>
<feature type="binding site" evidence="6">
    <location>
        <position position="223"/>
    </location>
    <ligand>
        <name>FMN</name>
        <dbReference type="ChEBI" id="CHEBI:58210"/>
    </ligand>
</feature>
<protein>
    <submittedName>
        <fullName evidence="8">NtaA/DmoA family FMN-dependent monooxygenase</fullName>
        <ecNumber evidence="8">1.14.-.-</ecNumber>
    </submittedName>
</protein>
<evidence type="ECO:0000256" key="1">
    <source>
        <dbReference type="ARBA" id="ARBA00022630"/>
    </source>
</evidence>
<dbReference type="PANTHER" id="PTHR30011">
    <property type="entry name" value="ALKANESULFONATE MONOOXYGENASE-RELATED"/>
    <property type="match status" value="1"/>
</dbReference>
<dbReference type="AlphaFoldDB" id="A0A6H9WLW4"/>
<feature type="binding site" evidence="6">
    <location>
        <position position="100"/>
    </location>
    <ligand>
        <name>FMN</name>
        <dbReference type="ChEBI" id="CHEBI:58210"/>
    </ligand>
</feature>
<dbReference type="NCBIfam" id="TIGR03860">
    <property type="entry name" value="FMN_nitrolo"/>
    <property type="match status" value="1"/>
</dbReference>
<name>A0A6H9WLW4_9MICO</name>
<evidence type="ECO:0000256" key="6">
    <source>
        <dbReference type="PIRSR" id="PIRSR000337-1"/>
    </source>
</evidence>
<accession>A0A6H9WLW4</accession>
<evidence type="ECO:0000256" key="3">
    <source>
        <dbReference type="ARBA" id="ARBA00023002"/>
    </source>
</evidence>
<dbReference type="InterPro" id="IPR011251">
    <property type="entry name" value="Luciferase-like_dom"/>
</dbReference>
<feature type="binding site" evidence="6">
    <location>
        <position position="152"/>
    </location>
    <ligand>
        <name>FMN</name>
        <dbReference type="ChEBI" id="CHEBI:58210"/>
    </ligand>
</feature>
<sequence length="441" mass="48991">MSDDLRRRHLVLTMFMHPAGYHNYSWRGQDSRAEEWGELDLIVDLATQAEAAKLDAVFFADTVSPGPLLRGDTKVGGYYEPITSLSALASVTKHIGLIGTGSTTFSHPTTLARQFAGLDTLSGGRAGWNIVTSFLGNEQYGLTDMPDAAERYRRAHEFVDIARRLWTSWDDDAVIADRESAWWIDPTKIRAIDHEGENFTVKGPLNMRRSPQGGPVLVQAGSSGPGVDLGATYADLIYTAQPMRDSAVEFYANYKDTVESKGRARDEVAILPGILPIIGRTEAEAQEFLDELTSLVDIEHGRRQLAESLGFPLDDLDADEPIPAERFERGTATTSRYEIFRRRSVEQGYTLRELIVESSRASGHLWAVGSASRIADQMTDWFESRACDGFSLNAPSIPEGYRRICELLVPELQERGLFREDYEGGTLRQAIDAGRRQPIGI</sequence>
<comment type="similarity">
    <text evidence="5">Belongs to the NtaA/SnaA/DszA monooxygenase family.</text>
</comment>
<dbReference type="RefSeq" id="WP_158030068.1">
    <property type="nucleotide sequence ID" value="NZ_BMHG01000002.1"/>
</dbReference>
<comment type="caution">
    <text evidence="8">The sequence shown here is derived from an EMBL/GenBank/DDBJ whole genome shotgun (WGS) entry which is preliminary data.</text>
</comment>
<dbReference type="Proteomes" id="UP000431744">
    <property type="component" value="Unassembled WGS sequence"/>
</dbReference>
<dbReference type="Pfam" id="PF00296">
    <property type="entry name" value="Bac_luciferase"/>
    <property type="match status" value="1"/>
</dbReference>
<dbReference type="CDD" id="cd01095">
    <property type="entry name" value="Nitrilotriacetate_monoxgenase"/>
    <property type="match status" value="1"/>
</dbReference>
<dbReference type="SUPFAM" id="SSF51679">
    <property type="entry name" value="Bacterial luciferase-like"/>
    <property type="match status" value="1"/>
</dbReference>
<keyword evidence="4 8" id="KW-0503">Monooxygenase</keyword>
<feature type="domain" description="Luciferase-like" evidence="7">
    <location>
        <begin position="31"/>
        <end position="383"/>
    </location>
</feature>
<dbReference type="Gene3D" id="3.20.20.30">
    <property type="entry name" value="Luciferase-like domain"/>
    <property type="match status" value="1"/>
</dbReference>
<dbReference type="EMBL" id="WBJY01000004">
    <property type="protein sequence ID" value="KAB1646902.1"/>
    <property type="molecule type" value="Genomic_DNA"/>
</dbReference>
<keyword evidence="9" id="KW-1185">Reference proteome</keyword>
<feature type="binding site" evidence="6">
    <location>
        <position position="222"/>
    </location>
    <ligand>
        <name>FMN</name>
        <dbReference type="ChEBI" id="CHEBI:58210"/>
    </ligand>
</feature>